<name>A0A1D8U2B9_9CYAN</name>
<dbReference type="Pfam" id="PF09992">
    <property type="entry name" value="NAGPA"/>
    <property type="match status" value="1"/>
</dbReference>
<dbReference type="STRING" id="1458985.BJP34_35490"/>
<protein>
    <recommendedName>
        <fullName evidence="1">Phosphodiester glycosidase domain-containing protein</fullName>
    </recommendedName>
</protein>
<reference evidence="3" key="1">
    <citation type="submission" date="2016-10" db="EMBL/GenBank/DDBJ databases">
        <title>Comparative genomics uncovers the prolific and rare metabolic potential of the cyanobacterial genus Moorea.</title>
        <authorList>
            <person name="Leao T."/>
            <person name="Castelao G."/>
            <person name="Korobeynikov A."/>
            <person name="Monroe E.A."/>
            <person name="Podell S."/>
            <person name="Glukhov E."/>
            <person name="Allen E."/>
            <person name="Gerwick W.H."/>
            <person name="Gerwick L."/>
        </authorList>
    </citation>
    <scope>NUCLEOTIDE SEQUENCE [LARGE SCALE GENOMIC DNA]</scope>
    <source>
        <strain evidence="3">PAL-8-15-08-1</strain>
    </source>
</reference>
<dbReference type="PANTHER" id="PTHR40446">
    <property type="entry name" value="N-ACETYLGLUCOSAMINE-1-PHOSPHODIESTER ALPHA-N-ACETYLGLUCOSAMINIDASE"/>
    <property type="match status" value="1"/>
</dbReference>
<dbReference type="PANTHER" id="PTHR40446:SF2">
    <property type="entry name" value="N-ACETYLGLUCOSAMINE-1-PHOSPHODIESTER ALPHA-N-ACETYLGLUCOSAMINIDASE"/>
    <property type="match status" value="1"/>
</dbReference>
<accession>A0A1D8U2B9</accession>
<dbReference type="AlphaFoldDB" id="A0A1D8U2B9"/>
<evidence type="ECO:0000313" key="3">
    <source>
        <dbReference type="Proteomes" id="UP000177870"/>
    </source>
</evidence>
<dbReference type="EMBL" id="CP017599">
    <property type="protein sequence ID" value="AOX04030.1"/>
    <property type="molecule type" value="Genomic_DNA"/>
</dbReference>
<dbReference type="OrthoDB" id="9809781at2"/>
<gene>
    <name evidence="2" type="ORF">BJP34_35490</name>
</gene>
<dbReference type="Proteomes" id="UP000177870">
    <property type="component" value="Chromosome"/>
</dbReference>
<dbReference type="KEGG" id="mpro:BJP34_35490"/>
<evidence type="ECO:0000259" key="1">
    <source>
        <dbReference type="Pfam" id="PF09992"/>
    </source>
</evidence>
<organism evidence="2 3">
    <name type="scientific">Moorena producens PAL-8-15-08-1</name>
    <dbReference type="NCBI Taxonomy" id="1458985"/>
    <lineage>
        <taxon>Bacteria</taxon>
        <taxon>Bacillati</taxon>
        <taxon>Cyanobacteriota</taxon>
        <taxon>Cyanophyceae</taxon>
        <taxon>Coleofasciculales</taxon>
        <taxon>Coleofasciculaceae</taxon>
        <taxon>Moorena</taxon>
    </lineage>
</organism>
<evidence type="ECO:0000313" key="2">
    <source>
        <dbReference type="EMBL" id="AOX04030.1"/>
    </source>
</evidence>
<feature type="domain" description="Phosphodiester glycosidase" evidence="1">
    <location>
        <begin position="85"/>
        <end position="293"/>
    </location>
</feature>
<sequence length="297" mass="32358">MRKILGLSLIAIGLAVGWLSIRNHQLPDALSSDVSPPQKQIKYQSHTLDFSVVHTLLIPADSGFSVTPAISEQLITLEDLAQKHQAVAAINGGFFDPKNQKTTSIVIKQGQLVADPRHNQGLIQNPNLQPYMDKILNRSEFRRYRCGSTVRYDITLHSEPPPPGCQLLDALGSGPLLVPQIRSVTEGFVAVENRKVIRDALGSSRPNARSAVGITPDGSILLVMVAQKSEAPRNSGMSFRALATFLKIAGVEKAMNLDGGSSSALYYNGKTIYGRVDKNGNRIKRKIKSILMVNQDP</sequence>
<dbReference type="RefSeq" id="WP_070396395.1">
    <property type="nucleotide sequence ID" value="NZ_CP017599.1"/>
</dbReference>
<dbReference type="InterPro" id="IPR018711">
    <property type="entry name" value="NAGPA"/>
</dbReference>
<proteinExistence type="predicted"/>